<reference evidence="1 2" key="1">
    <citation type="submission" date="2018-05" db="EMBL/GenBank/DDBJ databases">
        <title>Lujinxingia marina gen. nov. sp. nov., a new facultative anaerobic member of the class Deltaproteobacteria, and proposal of Lujinxingaceae fam. nov.</title>
        <authorList>
            <person name="Li C.-M."/>
        </authorList>
    </citation>
    <scope>NUCLEOTIDE SEQUENCE [LARGE SCALE GENOMIC DNA]</scope>
    <source>
        <strain evidence="1 2">B210</strain>
    </source>
</reference>
<name>A0A328C9L1_9DELT</name>
<accession>A0A328C9L1</accession>
<evidence type="ECO:0000313" key="1">
    <source>
        <dbReference type="EMBL" id="RAL22313.1"/>
    </source>
</evidence>
<dbReference type="Proteomes" id="UP000249169">
    <property type="component" value="Unassembled WGS sequence"/>
</dbReference>
<dbReference type="EMBL" id="QHKO01000004">
    <property type="protein sequence ID" value="RAL22313.1"/>
    <property type="molecule type" value="Genomic_DNA"/>
</dbReference>
<keyword evidence="2" id="KW-1185">Reference proteome</keyword>
<gene>
    <name evidence="1" type="ORF">DL240_10705</name>
</gene>
<organism evidence="1 2">
    <name type="scientific">Lujinxingia litoralis</name>
    <dbReference type="NCBI Taxonomy" id="2211119"/>
    <lineage>
        <taxon>Bacteria</taxon>
        <taxon>Deltaproteobacteria</taxon>
        <taxon>Bradymonadales</taxon>
        <taxon>Lujinxingiaceae</taxon>
        <taxon>Lujinxingia</taxon>
    </lineage>
</organism>
<sequence>MSCLERVLASVWLIVAMLLISGSVVAEEPWMLEAQLDPSARLPGIEALEARGASVGRVLVVERTAPGRYLAEAEVLFGDHALRLPLIMERALADGELRVVWAPQPAYVEALLTFATGDALPSEVAPVAWVEERRLPALPLIATRARIVSPYGEVAWQSPELGGHLQRWLREALNEAGGPAGVDLLVERRLGWERVAELMMAVASAGLFRVHIITSSENALGAIDTNLPIFPGSGLPPKMVMGLLGIYRNDQGFGIRLRLDEQNVAGSADGACPPEQTFCARDRVEFEQALGQVLASAGVEGARITHWMIGGTAEFSAGEAVRALVWTYETLGISPRATFIGYIE</sequence>
<comment type="caution">
    <text evidence="1">The sequence shown here is derived from an EMBL/GenBank/DDBJ whole genome shotgun (WGS) entry which is preliminary data.</text>
</comment>
<dbReference type="OrthoDB" id="5490645at2"/>
<dbReference type="RefSeq" id="WP_111729884.1">
    <property type="nucleotide sequence ID" value="NZ_QHKO01000004.1"/>
</dbReference>
<proteinExistence type="predicted"/>
<protein>
    <submittedName>
        <fullName evidence="1">Uncharacterized protein</fullName>
    </submittedName>
</protein>
<dbReference type="AlphaFoldDB" id="A0A328C9L1"/>
<evidence type="ECO:0000313" key="2">
    <source>
        <dbReference type="Proteomes" id="UP000249169"/>
    </source>
</evidence>